<comment type="subcellular location">
    <subcellularLocation>
        <location evidence="1">Cell membrane</location>
        <topology evidence="1">Multi-pass membrane protein</topology>
    </subcellularLocation>
</comment>
<evidence type="ECO:0000256" key="6">
    <source>
        <dbReference type="ARBA" id="ARBA00023136"/>
    </source>
</evidence>
<evidence type="ECO:0000256" key="5">
    <source>
        <dbReference type="ARBA" id="ARBA00022989"/>
    </source>
</evidence>
<evidence type="ECO:0000313" key="8">
    <source>
        <dbReference type="Proteomes" id="UP000076510"/>
    </source>
</evidence>
<evidence type="ECO:0000313" key="7">
    <source>
        <dbReference type="EMBL" id="KZE53261.1"/>
    </source>
</evidence>
<evidence type="ECO:0000256" key="4">
    <source>
        <dbReference type="ARBA" id="ARBA00022692"/>
    </source>
</evidence>
<name>A0A0J5W7A7_9BACI</name>
<dbReference type="InterPro" id="IPR032808">
    <property type="entry name" value="DoxX"/>
</dbReference>
<dbReference type="PANTHER" id="PTHR33452">
    <property type="entry name" value="OXIDOREDUCTASE CATD-RELATED"/>
    <property type="match status" value="1"/>
</dbReference>
<gene>
    <name evidence="7" type="ORF">AV649_10850</name>
</gene>
<evidence type="ECO:0000256" key="3">
    <source>
        <dbReference type="ARBA" id="ARBA00022475"/>
    </source>
</evidence>
<dbReference type="AlphaFoldDB" id="A0A0J5W7A7"/>
<proteinExistence type="inferred from homology"/>
<comment type="similarity">
    <text evidence="2">Belongs to the DoxX family.</text>
</comment>
<dbReference type="Pfam" id="PF07681">
    <property type="entry name" value="DoxX"/>
    <property type="match status" value="1"/>
</dbReference>
<keyword evidence="5" id="KW-1133">Transmembrane helix</keyword>
<dbReference type="PANTHER" id="PTHR33452:SF1">
    <property type="entry name" value="INNER MEMBRANE PROTEIN YPHA-RELATED"/>
    <property type="match status" value="1"/>
</dbReference>
<dbReference type="Proteomes" id="UP000076510">
    <property type="component" value="Unassembled WGS sequence"/>
</dbReference>
<evidence type="ECO:0000256" key="2">
    <source>
        <dbReference type="ARBA" id="ARBA00006679"/>
    </source>
</evidence>
<dbReference type="InterPro" id="IPR051907">
    <property type="entry name" value="DoxX-like_oxidoreductase"/>
</dbReference>
<comment type="caution">
    <text evidence="7">The sequence shown here is derived from an EMBL/GenBank/DDBJ whole genome shotgun (WGS) entry which is preliminary data.</text>
</comment>
<accession>A0A0J5W7A7</accession>
<dbReference type="PATRIC" id="fig|189381.10.peg.246"/>
<dbReference type="EMBL" id="LQQY01000002">
    <property type="protein sequence ID" value="KZE53261.1"/>
    <property type="molecule type" value="Genomic_DNA"/>
</dbReference>
<evidence type="ECO:0000256" key="1">
    <source>
        <dbReference type="ARBA" id="ARBA00004651"/>
    </source>
</evidence>
<keyword evidence="4" id="KW-0812">Transmembrane</keyword>
<keyword evidence="6" id="KW-0472">Membrane</keyword>
<reference evidence="8" key="1">
    <citation type="submission" date="2016-01" db="EMBL/GenBank/DDBJ databases">
        <title>Whole genome sequencing of Bhargavaea cecembensis T14.</title>
        <authorList>
            <person name="Hong K.W."/>
        </authorList>
    </citation>
    <scope>NUCLEOTIDE SEQUENCE [LARGE SCALE GENOMIC DNA]</scope>
    <source>
        <strain evidence="8">M19</strain>
    </source>
</reference>
<protein>
    <submittedName>
        <fullName evidence="7">Oxidoreductase</fullName>
    </submittedName>
</protein>
<dbReference type="RefSeq" id="WP_048013312.1">
    <property type="nucleotide sequence ID" value="NZ_CP047095.1"/>
</dbReference>
<keyword evidence="3" id="KW-1003">Cell membrane</keyword>
<sequence>MHSIASFILRIVLGFTFFVHGLDKFQGGLSNTADFFSSMGIPGFMAYIVAVIELVGGVAMILGLGTRIIAVLFTLVMLGAIVTVKFSAGFVGGYELDVALLAMSVYFILSSQSAFALDNRWKKA</sequence>
<dbReference type="OrthoDB" id="886570at2"/>
<organism evidence="7 8">
    <name type="scientific">Rossellomorea marisflavi</name>
    <dbReference type="NCBI Taxonomy" id="189381"/>
    <lineage>
        <taxon>Bacteria</taxon>
        <taxon>Bacillati</taxon>
        <taxon>Bacillota</taxon>
        <taxon>Bacilli</taxon>
        <taxon>Bacillales</taxon>
        <taxon>Bacillaceae</taxon>
        <taxon>Rossellomorea</taxon>
    </lineage>
</organism>
<dbReference type="GO" id="GO:0005886">
    <property type="term" value="C:plasma membrane"/>
    <property type="evidence" value="ECO:0007669"/>
    <property type="project" value="UniProtKB-SubCell"/>
</dbReference>